<keyword evidence="5 9" id="KW-0862">Zinc</keyword>
<evidence type="ECO:0000256" key="9">
    <source>
        <dbReference type="RuleBase" id="RU003435"/>
    </source>
</evidence>
<dbReference type="FunFam" id="3.40.390.10:FF:000009">
    <property type="entry name" value="Oligopeptidase A"/>
    <property type="match status" value="1"/>
</dbReference>
<dbReference type="InterPro" id="IPR045666">
    <property type="entry name" value="OpdA_N"/>
</dbReference>
<evidence type="ECO:0000256" key="2">
    <source>
        <dbReference type="ARBA" id="ARBA00022670"/>
    </source>
</evidence>
<protein>
    <recommendedName>
        <fullName evidence="8">oligopeptidase A</fullName>
        <ecNumber evidence="8">3.4.24.70</ecNumber>
    </recommendedName>
</protein>
<accession>A0A1I5A8D9</accession>
<dbReference type="InterPro" id="IPR024079">
    <property type="entry name" value="MetalloPept_cat_dom_sf"/>
</dbReference>
<dbReference type="SUPFAM" id="SSF55486">
    <property type="entry name" value="Metalloproteases ('zincins'), catalytic domain"/>
    <property type="match status" value="1"/>
</dbReference>
<gene>
    <name evidence="12" type="ORF">SAMN05660284_01839</name>
</gene>
<dbReference type="EC" id="3.4.24.70" evidence="8"/>
<dbReference type="InterPro" id="IPR045090">
    <property type="entry name" value="Pept_M3A_M3B"/>
</dbReference>
<sequence>MTEVTNPLLDFSGLPRYDEIRPEHITPALDTLLETSRQAVAQAESTDNPTWESFVAPVEVALERLGRAWGIAGHMESVVNTPELREAYNANIARISNFYTELGQNEKLYAGYKLLAAAPEFAHYSQARKTIVEHALRDFRLSGAELAPEQKTRFMEISERLSELTNRFSQNLLDATDSYAAYIDDVRRLKGLPPDNLAAARAAAEADHFNGYKLTLKAPSYIPAMQYLDDRALREQLYVAYVTRASEFDRMKWDNGPLIDEILKLRQEGAQMLGFKTFGEESLATKMAESPEAVLQFLRDLAVRARPFMLQDRAEMSGWAMERLGIKGLEPWDLAYVAEKIREEKYAFSEQEVKQYFTEPTVLSGLFHLIETLYGLRFEEASAPVWHPDVKYFELKNADGSLVGGLYLDLYARAAKQGGAWMNDVRGRKKLADGSIQTPVALVVCNFASGVDGKPALLPHDDVITLFHEFGHALHHLLTEVDELDVSGISGVEWDAVELPSQFMENFCWEWSVLPKLTRHVETGASLPRELFGKMLAAKNFQSGSAMLRQLYFSIFDMELHQSTEAVAVQKLAIAVQRELGIPLPPFYNRFPQSFSHIFAGGYSAGYYSYKWAEVLSADAYAAFEEEGVLNPETGARFRHEILARGGERPALESFKAFRGRTPQIDALLRHNGLSA</sequence>
<dbReference type="GO" id="GO:0004222">
    <property type="term" value="F:metalloendopeptidase activity"/>
    <property type="evidence" value="ECO:0007669"/>
    <property type="project" value="UniProtKB-EC"/>
</dbReference>
<dbReference type="InterPro" id="IPR001567">
    <property type="entry name" value="Pept_M3A_M3B_dom"/>
</dbReference>
<keyword evidence="2 9" id="KW-0645">Protease</keyword>
<dbReference type="RefSeq" id="WP_091194932.1">
    <property type="nucleotide sequence ID" value="NZ_FOVE01000012.1"/>
</dbReference>
<name>A0A1I5A8D9_9NEIS</name>
<evidence type="ECO:0000256" key="1">
    <source>
        <dbReference type="ARBA" id="ARBA00006040"/>
    </source>
</evidence>
<evidence type="ECO:0000256" key="8">
    <source>
        <dbReference type="ARBA" id="ARBA00026100"/>
    </source>
</evidence>
<dbReference type="Proteomes" id="UP000242869">
    <property type="component" value="Unassembled WGS sequence"/>
</dbReference>
<comment type="catalytic activity">
    <reaction evidence="7">
        <text>Hydrolysis of oligopeptides, with broad specificity. Gly or Ala commonly occur as P1 or P1' residues, but more distant residues are also important, as is shown by the fact that Z-Gly-Pro-Gly-|-Gly-Pro-Ala is cleaved, but not Z-(Gly)(5).</text>
        <dbReference type="EC" id="3.4.24.70"/>
    </reaction>
</comment>
<dbReference type="Gene3D" id="3.40.390.10">
    <property type="entry name" value="Collagenase (Catalytic Domain)"/>
    <property type="match status" value="1"/>
</dbReference>
<evidence type="ECO:0000256" key="4">
    <source>
        <dbReference type="ARBA" id="ARBA00022801"/>
    </source>
</evidence>
<dbReference type="Pfam" id="PF19310">
    <property type="entry name" value="TOP_N"/>
    <property type="match status" value="1"/>
</dbReference>
<feature type="domain" description="Peptidase M3A/M3B catalytic" evidence="10">
    <location>
        <begin position="225"/>
        <end position="673"/>
    </location>
</feature>
<evidence type="ECO:0000259" key="11">
    <source>
        <dbReference type="Pfam" id="PF19310"/>
    </source>
</evidence>
<dbReference type="AlphaFoldDB" id="A0A1I5A8D9"/>
<dbReference type="PANTHER" id="PTHR43660:SF1">
    <property type="entry name" value="DIPEPTIDYL CARBOXYPEPTIDASE"/>
    <property type="match status" value="1"/>
</dbReference>
<keyword evidence="13" id="KW-1185">Reference proteome</keyword>
<keyword evidence="4 9" id="KW-0378">Hydrolase</keyword>
<dbReference type="Pfam" id="PF01432">
    <property type="entry name" value="Peptidase_M3"/>
    <property type="match status" value="1"/>
</dbReference>
<dbReference type="GO" id="GO:0005829">
    <property type="term" value="C:cytosol"/>
    <property type="evidence" value="ECO:0007669"/>
    <property type="project" value="UniProtKB-ARBA"/>
</dbReference>
<dbReference type="InterPro" id="IPR024077">
    <property type="entry name" value="Neurolysin/TOP_dom2"/>
</dbReference>
<dbReference type="GO" id="GO:0046872">
    <property type="term" value="F:metal ion binding"/>
    <property type="evidence" value="ECO:0007669"/>
    <property type="project" value="UniProtKB-UniRule"/>
</dbReference>
<evidence type="ECO:0000313" key="13">
    <source>
        <dbReference type="Proteomes" id="UP000242869"/>
    </source>
</evidence>
<dbReference type="STRING" id="83765.SAMN05660284_01839"/>
<evidence type="ECO:0000256" key="5">
    <source>
        <dbReference type="ARBA" id="ARBA00022833"/>
    </source>
</evidence>
<dbReference type="InterPro" id="IPR034005">
    <property type="entry name" value="M3A_DCP"/>
</dbReference>
<organism evidence="12 13">
    <name type="scientific">Formivibrio citricus</name>
    <dbReference type="NCBI Taxonomy" id="83765"/>
    <lineage>
        <taxon>Bacteria</taxon>
        <taxon>Pseudomonadati</taxon>
        <taxon>Pseudomonadota</taxon>
        <taxon>Betaproteobacteria</taxon>
        <taxon>Neisseriales</taxon>
        <taxon>Chitinibacteraceae</taxon>
        <taxon>Formivibrio</taxon>
    </lineage>
</organism>
<reference evidence="13" key="1">
    <citation type="submission" date="2016-10" db="EMBL/GenBank/DDBJ databases">
        <authorList>
            <person name="Varghese N."/>
            <person name="Submissions S."/>
        </authorList>
    </citation>
    <scope>NUCLEOTIDE SEQUENCE [LARGE SCALE GENOMIC DNA]</scope>
    <source>
        <strain evidence="13">DSM 6150</strain>
    </source>
</reference>
<evidence type="ECO:0000256" key="6">
    <source>
        <dbReference type="ARBA" id="ARBA00023049"/>
    </source>
</evidence>
<dbReference type="CDD" id="cd06456">
    <property type="entry name" value="M3A_DCP"/>
    <property type="match status" value="1"/>
</dbReference>
<dbReference type="PANTHER" id="PTHR43660">
    <property type="entry name" value="DIPEPTIDYL CARBOXYPEPTIDASE"/>
    <property type="match status" value="1"/>
</dbReference>
<dbReference type="Gene3D" id="1.10.1370.10">
    <property type="entry name" value="Neurolysin, domain 3"/>
    <property type="match status" value="1"/>
</dbReference>
<keyword evidence="3 9" id="KW-0479">Metal-binding</keyword>
<evidence type="ECO:0000259" key="10">
    <source>
        <dbReference type="Pfam" id="PF01432"/>
    </source>
</evidence>
<proteinExistence type="inferred from homology"/>
<comment type="cofactor">
    <cofactor evidence="9">
        <name>Zn(2+)</name>
        <dbReference type="ChEBI" id="CHEBI:29105"/>
    </cofactor>
    <text evidence="9">Binds 1 zinc ion.</text>
</comment>
<dbReference type="GO" id="GO:0006508">
    <property type="term" value="P:proteolysis"/>
    <property type="evidence" value="ECO:0007669"/>
    <property type="project" value="UniProtKB-KW"/>
</dbReference>
<dbReference type="EMBL" id="FOVE01000012">
    <property type="protein sequence ID" value="SFN58399.1"/>
    <property type="molecule type" value="Genomic_DNA"/>
</dbReference>
<keyword evidence="6 9" id="KW-0482">Metalloprotease</keyword>
<feature type="domain" description="Oligopeptidase A N-terminal" evidence="11">
    <location>
        <begin position="30"/>
        <end position="151"/>
    </location>
</feature>
<dbReference type="OrthoDB" id="9773538at2"/>
<evidence type="ECO:0000256" key="3">
    <source>
        <dbReference type="ARBA" id="ARBA00022723"/>
    </source>
</evidence>
<evidence type="ECO:0000313" key="12">
    <source>
        <dbReference type="EMBL" id="SFN58399.1"/>
    </source>
</evidence>
<comment type="similarity">
    <text evidence="1 9">Belongs to the peptidase M3 family.</text>
</comment>
<evidence type="ECO:0000256" key="7">
    <source>
        <dbReference type="ARBA" id="ARBA00024603"/>
    </source>
</evidence>